<evidence type="ECO:0000313" key="4">
    <source>
        <dbReference type="Proteomes" id="UP000198582"/>
    </source>
</evidence>
<dbReference type="GO" id="GO:0016298">
    <property type="term" value="F:lipase activity"/>
    <property type="evidence" value="ECO:0007669"/>
    <property type="project" value="TreeGrafter"/>
</dbReference>
<accession>A0A1H8RM45</accession>
<organism evidence="3 4">
    <name type="scientific">Amycolatopsis saalfeldensis</name>
    <dbReference type="NCBI Taxonomy" id="394193"/>
    <lineage>
        <taxon>Bacteria</taxon>
        <taxon>Bacillati</taxon>
        <taxon>Actinomycetota</taxon>
        <taxon>Actinomycetes</taxon>
        <taxon>Pseudonocardiales</taxon>
        <taxon>Pseudonocardiaceae</taxon>
        <taxon>Amycolatopsis</taxon>
    </lineage>
</organism>
<dbReference type="RefSeq" id="WP_245787127.1">
    <property type="nucleotide sequence ID" value="NZ_FOEF01000001.1"/>
</dbReference>
<keyword evidence="1" id="KW-0732">Signal</keyword>
<feature type="domain" description="AB hydrolase-1" evidence="2">
    <location>
        <begin position="49"/>
        <end position="162"/>
    </location>
</feature>
<dbReference type="EMBL" id="FOEF01000001">
    <property type="protein sequence ID" value="SEO67033.1"/>
    <property type="molecule type" value="Genomic_DNA"/>
</dbReference>
<evidence type="ECO:0000313" key="3">
    <source>
        <dbReference type="EMBL" id="SEO67033.1"/>
    </source>
</evidence>
<dbReference type="PANTHER" id="PTHR32015">
    <property type="entry name" value="FASTING INDUCED LIPASE"/>
    <property type="match status" value="1"/>
</dbReference>
<feature type="chain" id="PRO_5011468805" evidence="1">
    <location>
        <begin position="30"/>
        <end position="288"/>
    </location>
</feature>
<reference evidence="3 4" key="1">
    <citation type="submission" date="2016-10" db="EMBL/GenBank/DDBJ databases">
        <authorList>
            <person name="de Groot N.N."/>
        </authorList>
    </citation>
    <scope>NUCLEOTIDE SEQUENCE [LARGE SCALE GENOMIC DNA]</scope>
    <source>
        <strain evidence="3 4">DSM 44993</strain>
    </source>
</reference>
<dbReference type="AlphaFoldDB" id="A0A1H8RM45"/>
<dbReference type="Gene3D" id="3.40.50.1820">
    <property type="entry name" value="alpha/beta hydrolase"/>
    <property type="match status" value="1"/>
</dbReference>
<dbReference type="PANTHER" id="PTHR32015:SF1">
    <property type="entry name" value="LIPASE"/>
    <property type="match status" value="1"/>
</dbReference>
<name>A0A1H8RM45_9PSEU</name>
<dbReference type="SUPFAM" id="SSF53474">
    <property type="entry name" value="alpha/beta-Hydrolases"/>
    <property type="match status" value="1"/>
</dbReference>
<dbReference type="InterPro" id="IPR002918">
    <property type="entry name" value="Lipase_EstA/Esterase_EstB"/>
</dbReference>
<evidence type="ECO:0000256" key="1">
    <source>
        <dbReference type="SAM" id="SignalP"/>
    </source>
</evidence>
<dbReference type="InterPro" id="IPR029058">
    <property type="entry name" value="AB_hydrolase_fold"/>
</dbReference>
<dbReference type="InterPro" id="IPR000073">
    <property type="entry name" value="AB_hydrolase_1"/>
</dbReference>
<protein>
    <submittedName>
        <fullName evidence="3">Triacylglycerol esterase/lipase EstA, alpha/beta hydrolase fold</fullName>
    </submittedName>
</protein>
<feature type="signal peptide" evidence="1">
    <location>
        <begin position="1"/>
        <end position="29"/>
    </location>
</feature>
<sequence>MRMRLRTKAAVLAAAALVTAAFTAAPAQAATGGDNDPSCRPSAAHPHPVVFLHGLGATYYEDLNFMQSAVAAKGYCTFSQTYGAYPGFPVVGGLRPIADSAAEIKAFIGRVLAETGASKVDIVGHSEGGFQSLYVTKTQGIADKIGTVVAIAPPTHGTTFGGLTKLAYLLGQGERDAVGQALSTLGCPACDNLITDGAAVTTLDNGPIAQPGVRYTVLTSRADELVTPTDTAFVREPGVDNQYVQDTCPFDPVGHIGEAYDLNVWNLVTNALDPAHATKFLCVVGSPG</sequence>
<dbReference type="GO" id="GO:0016042">
    <property type="term" value="P:lipid catabolic process"/>
    <property type="evidence" value="ECO:0007669"/>
    <property type="project" value="InterPro"/>
</dbReference>
<dbReference type="Proteomes" id="UP000198582">
    <property type="component" value="Unassembled WGS sequence"/>
</dbReference>
<keyword evidence="4" id="KW-1185">Reference proteome</keyword>
<keyword evidence="3" id="KW-0378">Hydrolase</keyword>
<proteinExistence type="predicted"/>
<gene>
    <name evidence="3" type="ORF">SAMN04489732_101841</name>
</gene>
<dbReference type="Pfam" id="PF12697">
    <property type="entry name" value="Abhydrolase_6"/>
    <property type="match status" value="1"/>
</dbReference>
<dbReference type="STRING" id="394193.SAMN04489732_101841"/>
<evidence type="ECO:0000259" key="2">
    <source>
        <dbReference type="Pfam" id="PF12697"/>
    </source>
</evidence>